<protein>
    <submittedName>
        <fullName evidence="2">HrpD protein</fullName>
    </submittedName>
    <submittedName>
        <fullName evidence="3">Type III secretion protein HrpB7</fullName>
    </submittedName>
</protein>
<dbReference type="InterPro" id="IPR053716">
    <property type="entry name" value="Flag_assembly_chemotaxis_eff"/>
</dbReference>
<keyword evidence="1" id="KW-0175">Coiled coil</keyword>
<name>A0A0S4TP35_RALSL</name>
<dbReference type="Proteomes" id="UP000310553">
    <property type="component" value="Plasmid pUW386"/>
</dbReference>
<feature type="coiled-coil region" evidence="1">
    <location>
        <begin position="112"/>
        <end position="159"/>
    </location>
</feature>
<dbReference type="InterPro" id="IPR013392">
    <property type="entry name" value="T3SS_HrpB7"/>
</dbReference>
<accession>A0A0S4TP35</accession>
<evidence type="ECO:0000313" key="4">
    <source>
        <dbReference type="Proteomes" id="UP000310553"/>
    </source>
</evidence>
<organism evidence="2">
    <name type="scientific">Ralstonia solanacearum</name>
    <name type="common">Pseudomonas solanacearum</name>
    <dbReference type="NCBI Taxonomy" id="305"/>
    <lineage>
        <taxon>Bacteria</taxon>
        <taxon>Pseudomonadati</taxon>
        <taxon>Pseudomonadota</taxon>
        <taxon>Betaproteobacteria</taxon>
        <taxon>Burkholderiales</taxon>
        <taxon>Burkholderiaceae</taxon>
        <taxon>Ralstonia</taxon>
        <taxon>Ralstonia solanacearum species complex</taxon>
    </lineage>
</organism>
<dbReference type="Pfam" id="PF09486">
    <property type="entry name" value="HrpB7"/>
    <property type="match status" value="1"/>
</dbReference>
<evidence type="ECO:0000313" key="3">
    <source>
        <dbReference type="EMBL" id="QCX50953.1"/>
    </source>
</evidence>
<reference evidence="3 4" key="2">
    <citation type="submission" date="2019-04" db="EMBL/GenBank/DDBJ databases">
        <title>Complete Genome of UW386 and Higher Quality Genome of UW700.</title>
        <authorList>
            <person name="Jacobs J."/>
            <person name="Perez A."/>
            <person name="Steidl O."/>
            <person name="Allen C."/>
        </authorList>
    </citation>
    <scope>NUCLEOTIDE SEQUENCE [LARGE SCALE GENOMIC DNA]</scope>
    <source>
        <strain evidence="3 4">UW386</strain>
        <plasmid evidence="4">puw386</plasmid>
        <plasmid evidence="3">pUW386</plasmid>
    </source>
</reference>
<proteinExistence type="predicted"/>
<geneLocation type="plasmid" evidence="4">
    <name>puw386</name>
</geneLocation>
<dbReference type="Gene3D" id="1.10.287.1700">
    <property type="match status" value="1"/>
</dbReference>
<dbReference type="EMBL" id="CP039340">
    <property type="protein sequence ID" value="QCX50953.1"/>
    <property type="molecule type" value="Genomic_DNA"/>
</dbReference>
<reference evidence="2" key="1">
    <citation type="submission" date="2015-10" db="EMBL/GenBank/DDBJ databases">
        <authorList>
            <person name="Gilbert D.G."/>
        </authorList>
    </citation>
    <scope>NUCLEOTIDE SEQUENCE</scope>
    <source>
        <strain evidence="2">Phyl III-seqv23</strain>
    </source>
</reference>
<dbReference type="PATRIC" id="fig|305.106.peg.2693"/>
<gene>
    <name evidence="2" type="primary">hrpD</name>
    <name evidence="3" type="ORF">E7Z57_17625</name>
    <name evidence="2" type="ORF">RUN39_v1_240025</name>
</gene>
<geneLocation type="plasmid" evidence="3">
    <name>pUW386</name>
</geneLocation>
<keyword evidence="3" id="KW-0614">Plasmid</keyword>
<evidence type="ECO:0000313" key="2">
    <source>
        <dbReference type="EMBL" id="CUV11819.1"/>
    </source>
</evidence>
<dbReference type="EMBL" id="LN899819">
    <property type="protein sequence ID" value="CUV11819.1"/>
    <property type="molecule type" value="Genomic_DNA"/>
</dbReference>
<feature type="coiled-coil region" evidence="1">
    <location>
        <begin position="14"/>
        <end position="69"/>
    </location>
</feature>
<dbReference type="NCBIfam" id="TIGR02559">
    <property type="entry name" value="HrpB7"/>
    <property type="match status" value="1"/>
</dbReference>
<dbReference type="AlphaFoldDB" id="A0A0S4TP35"/>
<evidence type="ECO:0000256" key="1">
    <source>
        <dbReference type="SAM" id="Coils"/>
    </source>
</evidence>
<sequence length="166" mass="18762">MKRKRRSSVWRALIEAKTRERRRVEADIEAAQAALAEAQTAVEARQDALRQAEQRLDDHLRSMDDLTTGPSLTAQAYLQYDAYRTQLEGGVGQAEQAVAAAQGVVAEREAALQAQRRRLARLDAMLERCRETADRLDRKEDAERELATEEEAVEAILARARYTTTH</sequence>